<keyword evidence="4 14" id="KW-0521">NADP</keyword>
<dbReference type="GO" id="GO:0005975">
    <property type="term" value="P:carbohydrate metabolic process"/>
    <property type="evidence" value="ECO:0007669"/>
    <property type="project" value="InterPro"/>
</dbReference>
<dbReference type="SUPFAM" id="SSF48179">
    <property type="entry name" value="6-phosphogluconate dehydrogenase C-terminal domain-like"/>
    <property type="match status" value="1"/>
</dbReference>
<dbReference type="GO" id="GO:0005829">
    <property type="term" value="C:cytosol"/>
    <property type="evidence" value="ECO:0007669"/>
    <property type="project" value="TreeGrafter"/>
</dbReference>
<sequence length="320" mass="32894">MSVAVLGAGAFGTALAITIARGGTPVTLWARSATHAEEMANTRQNSRRLPGVELPENVTVTAEIGAMSANTLLLAIPMQQIAGFLAKNGHRFASGAIVACCKGVDLETGLGPTATISAACPGAVSAILTGPSFAIDIARGLPTALTLACRDEAAARRLQSTLSTETLRLYRTTDTTGAELGGALKNVIAIACGVTIGAGLGESARAAVMTRGFAEMQRLARQLGAQPETLSGLSGFGDLALTCTSEKSRNFSFGLALGRAETFDAGKTVEGAATARAVARLARQNVAEMPITSVVASVLENRITIREAVEALLSRPLKEE</sequence>
<feature type="binding site" evidence="14">
    <location>
        <position position="132"/>
    </location>
    <ligand>
        <name>sn-glycerol 3-phosphate</name>
        <dbReference type="ChEBI" id="CHEBI:57597"/>
    </ligand>
</feature>
<evidence type="ECO:0000256" key="7">
    <source>
        <dbReference type="ARBA" id="ARBA00023098"/>
    </source>
</evidence>
<dbReference type="NCBIfam" id="NF000940">
    <property type="entry name" value="PRK00094.1-2"/>
    <property type="match status" value="1"/>
</dbReference>
<accession>A0A1Y5RS27</accession>
<dbReference type="NCBIfam" id="NF000942">
    <property type="entry name" value="PRK00094.1-4"/>
    <property type="match status" value="1"/>
</dbReference>
<feature type="binding site" evidence="14">
    <location>
        <position position="102"/>
    </location>
    <ligand>
        <name>sn-glycerol 3-phosphate</name>
        <dbReference type="ChEBI" id="CHEBI:57597"/>
    </ligand>
</feature>
<feature type="binding site" evidence="14">
    <location>
        <position position="249"/>
    </location>
    <ligand>
        <name>NADPH</name>
        <dbReference type="ChEBI" id="CHEBI:57783"/>
    </ligand>
</feature>
<dbReference type="EC" id="1.1.1.94" evidence="11 14"/>
<dbReference type="PANTHER" id="PTHR11728:SF1">
    <property type="entry name" value="GLYCEROL-3-PHOSPHATE DEHYDROGENASE [NAD(+)] 2, CHLOROPLASTIC"/>
    <property type="match status" value="1"/>
</dbReference>
<comment type="subcellular location">
    <subcellularLocation>
        <location evidence="14">Cytoplasm</location>
    </subcellularLocation>
</comment>
<dbReference type="GO" id="GO:0006650">
    <property type="term" value="P:glycerophospholipid metabolic process"/>
    <property type="evidence" value="ECO:0007669"/>
    <property type="project" value="UniProtKB-UniRule"/>
</dbReference>
<feature type="binding site" evidence="16">
    <location>
        <begin position="249"/>
        <end position="250"/>
    </location>
    <ligand>
        <name>substrate</name>
    </ligand>
</feature>
<dbReference type="Gene3D" id="1.10.1040.10">
    <property type="entry name" value="N-(1-d-carboxylethyl)-l-norvaline Dehydrogenase, domain 2"/>
    <property type="match status" value="1"/>
</dbReference>
<feature type="binding site" evidence="14">
    <location>
        <position position="248"/>
    </location>
    <ligand>
        <name>sn-glycerol 3-phosphate</name>
        <dbReference type="ChEBI" id="CHEBI:57597"/>
    </ligand>
</feature>
<dbReference type="EMBL" id="FWFQ01000005">
    <property type="protein sequence ID" value="SLN24140.1"/>
    <property type="molecule type" value="Genomic_DNA"/>
</dbReference>
<evidence type="ECO:0000256" key="9">
    <source>
        <dbReference type="ARBA" id="ARBA00023264"/>
    </source>
</evidence>
<dbReference type="Gene3D" id="3.40.50.720">
    <property type="entry name" value="NAD(P)-binding Rossmann-like Domain"/>
    <property type="match status" value="1"/>
</dbReference>
<dbReference type="SUPFAM" id="SSF51735">
    <property type="entry name" value="NAD(P)-binding Rossmann-fold domains"/>
    <property type="match status" value="1"/>
</dbReference>
<evidence type="ECO:0000313" key="22">
    <source>
        <dbReference type="Proteomes" id="UP000193409"/>
    </source>
</evidence>
<keyword evidence="3 14" id="KW-0547">Nucleotide-binding</keyword>
<evidence type="ECO:0000259" key="20">
    <source>
        <dbReference type="Pfam" id="PF07479"/>
    </source>
</evidence>
<keyword evidence="9 14" id="KW-1208">Phospholipid metabolism</keyword>
<comment type="caution">
    <text evidence="14">Lacks conserved residue(s) required for the propagation of feature annotation.</text>
</comment>
<feature type="binding site" evidence="17">
    <location>
        <position position="249"/>
    </location>
    <ligand>
        <name>NAD(+)</name>
        <dbReference type="ChEBI" id="CHEBI:57540"/>
    </ligand>
</feature>
<evidence type="ECO:0000256" key="17">
    <source>
        <dbReference type="PIRSR" id="PIRSR000114-3"/>
    </source>
</evidence>
<dbReference type="GO" id="GO:0051287">
    <property type="term" value="F:NAD binding"/>
    <property type="evidence" value="ECO:0007669"/>
    <property type="project" value="InterPro"/>
</dbReference>
<comment type="catalytic activity">
    <reaction evidence="14">
        <text>sn-glycerol 3-phosphate + NAD(+) = dihydroxyacetone phosphate + NADH + H(+)</text>
        <dbReference type="Rhea" id="RHEA:11092"/>
        <dbReference type="ChEBI" id="CHEBI:15378"/>
        <dbReference type="ChEBI" id="CHEBI:57540"/>
        <dbReference type="ChEBI" id="CHEBI:57597"/>
        <dbReference type="ChEBI" id="CHEBI:57642"/>
        <dbReference type="ChEBI" id="CHEBI:57945"/>
        <dbReference type="EC" id="1.1.1.94"/>
    </reaction>
</comment>
<dbReference type="UniPathway" id="UPA00940"/>
<evidence type="ECO:0000256" key="2">
    <source>
        <dbReference type="ARBA" id="ARBA00022516"/>
    </source>
</evidence>
<comment type="function">
    <text evidence="14">Catalyzes the reduction of the glycolytic intermediate dihydroxyacetone phosphate (DHAP) to sn-glycerol 3-phosphate (G3P), the key precursor for phospholipid synthesis.</text>
</comment>
<evidence type="ECO:0000256" key="14">
    <source>
        <dbReference type="HAMAP-Rule" id="MF_00394"/>
    </source>
</evidence>
<evidence type="ECO:0000256" key="15">
    <source>
        <dbReference type="PIRSR" id="PIRSR000114-1"/>
    </source>
</evidence>
<comment type="catalytic activity">
    <reaction evidence="10">
        <text>sn-glycerol 3-phosphate + NADP(+) = dihydroxyacetone phosphate + NADPH + H(+)</text>
        <dbReference type="Rhea" id="RHEA:11096"/>
        <dbReference type="ChEBI" id="CHEBI:15378"/>
        <dbReference type="ChEBI" id="CHEBI:57597"/>
        <dbReference type="ChEBI" id="CHEBI:57642"/>
        <dbReference type="ChEBI" id="CHEBI:57783"/>
        <dbReference type="ChEBI" id="CHEBI:58349"/>
        <dbReference type="EC" id="1.1.1.94"/>
    </reaction>
    <physiologicalReaction direction="right-to-left" evidence="10">
        <dbReference type="Rhea" id="RHEA:11098"/>
    </physiologicalReaction>
</comment>
<dbReference type="InterPro" id="IPR013328">
    <property type="entry name" value="6PGD_dom2"/>
</dbReference>
<dbReference type="PIRSF" id="PIRSF000114">
    <property type="entry name" value="Glycerol-3-P_dh"/>
    <property type="match status" value="1"/>
</dbReference>
<feature type="binding site" evidence="17">
    <location>
        <position position="134"/>
    </location>
    <ligand>
        <name>NAD(+)</name>
        <dbReference type="ChEBI" id="CHEBI:57540"/>
    </ligand>
</feature>
<dbReference type="GO" id="GO:0046167">
    <property type="term" value="P:glycerol-3-phosphate biosynthetic process"/>
    <property type="evidence" value="ECO:0007669"/>
    <property type="project" value="UniProtKB-UniRule"/>
</dbReference>
<feature type="binding site" evidence="14">
    <location>
        <position position="130"/>
    </location>
    <ligand>
        <name>sn-glycerol 3-phosphate</name>
        <dbReference type="ChEBI" id="CHEBI:57597"/>
    </ligand>
</feature>
<feature type="domain" description="Glycerol-3-phosphate dehydrogenase NAD-dependent C-terminal" evidence="20">
    <location>
        <begin position="174"/>
        <end position="310"/>
    </location>
</feature>
<evidence type="ECO:0000256" key="4">
    <source>
        <dbReference type="ARBA" id="ARBA00022857"/>
    </source>
</evidence>
<dbReference type="AlphaFoldDB" id="A0A1Y5RS27"/>
<proteinExistence type="inferred from homology"/>
<dbReference type="PANTHER" id="PTHR11728">
    <property type="entry name" value="GLYCEROL-3-PHOSPHATE DEHYDROGENASE"/>
    <property type="match status" value="1"/>
</dbReference>
<evidence type="ECO:0000256" key="6">
    <source>
        <dbReference type="ARBA" id="ARBA00023027"/>
    </source>
</evidence>
<feature type="binding site" evidence="14">
    <location>
        <position position="250"/>
    </location>
    <ligand>
        <name>sn-glycerol 3-phosphate</name>
        <dbReference type="ChEBI" id="CHEBI:57597"/>
    </ligand>
</feature>
<keyword evidence="2 14" id="KW-0444">Lipid biosynthesis</keyword>
<feature type="binding site" evidence="16">
    <location>
        <position position="102"/>
    </location>
    <ligand>
        <name>substrate</name>
    </ligand>
</feature>
<dbReference type="FunFam" id="1.10.1040.10:FF:000001">
    <property type="entry name" value="Glycerol-3-phosphate dehydrogenase [NAD(P)+]"/>
    <property type="match status" value="1"/>
</dbReference>
<evidence type="ECO:0000313" key="21">
    <source>
        <dbReference type="EMBL" id="SLN24140.1"/>
    </source>
</evidence>
<keyword evidence="22" id="KW-1185">Reference proteome</keyword>
<name>A0A1Y5RS27_9RHOB</name>
<dbReference type="GO" id="GO:0046168">
    <property type="term" value="P:glycerol-3-phosphate catabolic process"/>
    <property type="evidence" value="ECO:0007669"/>
    <property type="project" value="InterPro"/>
</dbReference>
<feature type="binding site" evidence="17">
    <location>
        <begin position="7"/>
        <end position="12"/>
    </location>
    <ligand>
        <name>NAD(+)</name>
        <dbReference type="ChEBI" id="CHEBI:57540"/>
    </ligand>
</feature>
<comment type="similarity">
    <text evidence="1 14 18">Belongs to the NAD-dependent glycerol-3-phosphate dehydrogenase family.</text>
</comment>
<dbReference type="Pfam" id="PF01210">
    <property type="entry name" value="NAD_Gly3P_dh_N"/>
    <property type="match status" value="1"/>
</dbReference>
<dbReference type="InterPro" id="IPR011128">
    <property type="entry name" value="G3P_DH_NAD-dep_N"/>
</dbReference>
<evidence type="ECO:0000256" key="8">
    <source>
        <dbReference type="ARBA" id="ARBA00023209"/>
    </source>
</evidence>
<dbReference type="FunFam" id="3.40.50.720:FF:000019">
    <property type="entry name" value="Glycerol-3-phosphate dehydrogenase [NAD(P)+]"/>
    <property type="match status" value="1"/>
</dbReference>
<dbReference type="PROSITE" id="PS00957">
    <property type="entry name" value="NAD_G3PDH"/>
    <property type="match status" value="1"/>
</dbReference>
<dbReference type="InterPro" id="IPR006109">
    <property type="entry name" value="G3P_DH_NAD-dep_C"/>
</dbReference>
<feature type="binding site" evidence="14">
    <location>
        <position position="134"/>
    </location>
    <ligand>
        <name>NADPH</name>
        <dbReference type="ChEBI" id="CHEBI:57783"/>
    </ligand>
</feature>
<gene>
    <name evidence="14 21" type="primary">gpsA</name>
    <name evidence="21" type="ORF">PSA7680_00992</name>
</gene>
<evidence type="ECO:0000256" key="16">
    <source>
        <dbReference type="PIRSR" id="PIRSR000114-2"/>
    </source>
</evidence>
<dbReference type="OrthoDB" id="9812273at2"/>
<evidence type="ECO:0000256" key="12">
    <source>
        <dbReference type="ARBA" id="ARBA00069372"/>
    </source>
</evidence>
<evidence type="ECO:0000256" key="13">
    <source>
        <dbReference type="ARBA" id="ARBA00080511"/>
    </source>
</evidence>
<keyword evidence="5 14" id="KW-0560">Oxidoreductase</keyword>
<feature type="binding site" evidence="14">
    <location>
        <position position="185"/>
    </location>
    <ligand>
        <name>sn-glycerol 3-phosphate</name>
        <dbReference type="ChEBI" id="CHEBI:57597"/>
    </ligand>
</feature>
<evidence type="ECO:0000256" key="11">
    <source>
        <dbReference type="ARBA" id="ARBA00066687"/>
    </source>
</evidence>
<evidence type="ECO:0000256" key="10">
    <source>
        <dbReference type="ARBA" id="ARBA00052716"/>
    </source>
</evidence>
<organism evidence="21 22">
    <name type="scientific">Pseudoruegeria aquimaris</name>
    <dbReference type="NCBI Taxonomy" id="393663"/>
    <lineage>
        <taxon>Bacteria</taxon>
        <taxon>Pseudomonadati</taxon>
        <taxon>Pseudomonadota</taxon>
        <taxon>Alphaproteobacteria</taxon>
        <taxon>Rhodobacterales</taxon>
        <taxon>Roseobacteraceae</taxon>
        <taxon>Pseudoruegeria</taxon>
    </lineage>
</organism>
<comment type="pathway">
    <text evidence="14">Membrane lipid metabolism; glycerophospholipid metabolism.</text>
</comment>
<evidence type="ECO:0000256" key="18">
    <source>
        <dbReference type="RuleBase" id="RU000437"/>
    </source>
</evidence>
<feature type="active site" description="Proton acceptor" evidence="14 15">
    <location>
        <position position="185"/>
    </location>
</feature>
<keyword evidence="14" id="KW-0963">Cytoplasm</keyword>
<feature type="domain" description="Glycerol-3-phosphate dehydrogenase NAD-dependent N-terminal" evidence="19">
    <location>
        <begin position="3"/>
        <end position="154"/>
    </location>
</feature>
<evidence type="ECO:0000256" key="1">
    <source>
        <dbReference type="ARBA" id="ARBA00011009"/>
    </source>
</evidence>
<evidence type="ECO:0000259" key="19">
    <source>
        <dbReference type="Pfam" id="PF01210"/>
    </source>
</evidence>
<dbReference type="InterPro" id="IPR008927">
    <property type="entry name" value="6-PGluconate_DH-like_C_sf"/>
</dbReference>
<dbReference type="GO" id="GO:0141152">
    <property type="term" value="F:glycerol-3-phosphate dehydrogenase (NAD+) activity"/>
    <property type="evidence" value="ECO:0007669"/>
    <property type="project" value="RHEA"/>
</dbReference>
<dbReference type="InterPro" id="IPR006168">
    <property type="entry name" value="G3P_DH_NAD-dep"/>
</dbReference>
<keyword evidence="6 14" id="KW-0520">NAD</keyword>
<feature type="binding site" evidence="14">
    <location>
        <position position="238"/>
    </location>
    <ligand>
        <name>sn-glycerol 3-phosphate</name>
        <dbReference type="ChEBI" id="CHEBI:57597"/>
    </ligand>
</feature>
<protein>
    <recommendedName>
        <fullName evidence="12 14">Glycerol-3-phosphate dehydrogenase [NAD(P)+]</fullName>
        <ecNumber evidence="11 14">1.1.1.94</ecNumber>
    </recommendedName>
    <alternativeName>
        <fullName evidence="14">NAD(P)(+)-dependent glycerol-3-phosphate dehydrogenase</fullName>
    </alternativeName>
    <alternativeName>
        <fullName evidence="13 14">NAD(P)H-dependent dihydroxyacetone-phosphate reductase</fullName>
    </alternativeName>
</protein>
<feature type="binding site" evidence="14">
    <location>
        <position position="31"/>
    </location>
    <ligand>
        <name>NADPH</name>
        <dbReference type="ChEBI" id="CHEBI:57783"/>
    </ligand>
</feature>
<dbReference type="Pfam" id="PF07479">
    <property type="entry name" value="NAD_Gly3P_dh_C"/>
    <property type="match status" value="1"/>
</dbReference>
<dbReference type="GO" id="GO:0141153">
    <property type="term" value="F:glycerol-3-phosphate dehydrogenase (NADP+) activity"/>
    <property type="evidence" value="ECO:0007669"/>
    <property type="project" value="RHEA"/>
</dbReference>
<feature type="binding site" evidence="14">
    <location>
        <position position="249"/>
    </location>
    <ligand>
        <name>sn-glycerol 3-phosphate</name>
        <dbReference type="ChEBI" id="CHEBI:57597"/>
    </ligand>
</feature>
<feature type="binding site" evidence="14">
    <location>
        <position position="270"/>
    </location>
    <ligand>
        <name>NADPH</name>
        <dbReference type="ChEBI" id="CHEBI:57783"/>
    </ligand>
</feature>
<dbReference type="HAMAP" id="MF_00394">
    <property type="entry name" value="NAD_Glyc3P_dehydrog"/>
    <property type="match status" value="1"/>
</dbReference>
<dbReference type="PRINTS" id="PR00077">
    <property type="entry name" value="GPDHDRGNASE"/>
</dbReference>
<dbReference type="GO" id="GO:0008654">
    <property type="term" value="P:phospholipid biosynthetic process"/>
    <property type="evidence" value="ECO:0007669"/>
    <property type="project" value="UniProtKB-KW"/>
</dbReference>
<dbReference type="Proteomes" id="UP000193409">
    <property type="component" value="Unassembled WGS sequence"/>
</dbReference>
<keyword evidence="7 14" id="KW-0443">Lipid metabolism</keyword>
<keyword evidence="8 14" id="KW-0594">Phospholipid biosynthesis</keyword>
<evidence type="ECO:0000256" key="3">
    <source>
        <dbReference type="ARBA" id="ARBA00022741"/>
    </source>
</evidence>
<evidence type="ECO:0000256" key="5">
    <source>
        <dbReference type="ARBA" id="ARBA00023002"/>
    </source>
</evidence>
<dbReference type="InterPro" id="IPR036291">
    <property type="entry name" value="NAD(P)-bd_dom_sf"/>
</dbReference>
<feature type="binding site" evidence="14">
    <location>
        <position position="102"/>
    </location>
    <ligand>
        <name>NADPH</name>
        <dbReference type="ChEBI" id="CHEBI:57783"/>
    </ligand>
</feature>
<reference evidence="21 22" key="1">
    <citation type="submission" date="2017-03" db="EMBL/GenBank/DDBJ databases">
        <authorList>
            <person name="Afonso C.L."/>
            <person name="Miller P.J."/>
            <person name="Scott M.A."/>
            <person name="Spackman E."/>
            <person name="Goraichik I."/>
            <person name="Dimitrov K.M."/>
            <person name="Suarez D.L."/>
            <person name="Swayne D.E."/>
        </authorList>
    </citation>
    <scope>NUCLEOTIDE SEQUENCE [LARGE SCALE GENOMIC DNA]</scope>
    <source>
        <strain evidence="21 22">CECT 7680</strain>
    </source>
</reference>
<feature type="binding site" evidence="14">
    <location>
        <position position="11"/>
    </location>
    <ligand>
        <name>NADPH</name>
        <dbReference type="ChEBI" id="CHEBI:57783"/>
    </ligand>
</feature>
<feature type="binding site" evidence="17">
    <location>
        <position position="267"/>
    </location>
    <ligand>
        <name>NAD(+)</name>
        <dbReference type="ChEBI" id="CHEBI:57540"/>
    </ligand>
</feature>
<dbReference type="RefSeq" id="WP_085867556.1">
    <property type="nucleotide sequence ID" value="NZ_FWFQ01000005.1"/>
</dbReference>